<organism evidence="1 2">
    <name type="scientific">Albimonas pacifica</name>
    <dbReference type="NCBI Taxonomy" id="1114924"/>
    <lineage>
        <taxon>Bacteria</taxon>
        <taxon>Pseudomonadati</taxon>
        <taxon>Pseudomonadota</taxon>
        <taxon>Alphaproteobacteria</taxon>
        <taxon>Rhodobacterales</taxon>
        <taxon>Paracoccaceae</taxon>
        <taxon>Albimonas</taxon>
    </lineage>
</organism>
<sequence>MTPTPATRASARALSAGTDDRRTMRRMGLALAALTALGVAFAAQPVLADPPGGVPPGLAKKGVSKKEWKQFKNGGDARDYDRDRDVVVIRERDRVVYEPGYRLPRDREYVIIRDYDRYGLRRPPSGYDYYLVDDRVMRVSRDTLQIAAVIGLASALLN</sequence>
<accession>A0A1I3GFL4</accession>
<evidence type="ECO:0000313" key="1">
    <source>
        <dbReference type="EMBL" id="SFI22249.1"/>
    </source>
</evidence>
<dbReference type="Gene3D" id="3.10.450.160">
    <property type="entry name" value="inner membrane protein cigr"/>
    <property type="match status" value="1"/>
</dbReference>
<evidence type="ECO:0000313" key="2">
    <source>
        <dbReference type="Proteomes" id="UP000199377"/>
    </source>
</evidence>
<dbReference type="EMBL" id="FOQH01000005">
    <property type="protein sequence ID" value="SFI22249.1"/>
    <property type="molecule type" value="Genomic_DNA"/>
</dbReference>
<name>A0A1I3GFL4_9RHOB</name>
<dbReference type="Proteomes" id="UP000199377">
    <property type="component" value="Unassembled WGS sequence"/>
</dbReference>
<dbReference type="InterPro" id="IPR024572">
    <property type="entry name" value="RcnB"/>
</dbReference>
<dbReference type="STRING" id="1114924.SAMN05216258_105137"/>
<proteinExistence type="predicted"/>
<gene>
    <name evidence="1" type="ORF">SAMN05216258_105137</name>
</gene>
<keyword evidence="2" id="KW-1185">Reference proteome</keyword>
<dbReference type="RefSeq" id="WP_092859982.1">
    <property type="nucleotide sequence ID" value="NZ_FOQH01000005.1"/>
</dbReference>
<protein>
    <submittedName>
        <fullName evidence="1">Regulator RcnB of Ni and Co efflux</fullName>
    </submittedName>
</protein>
<dbReference type="Pfam" id="PF11776">
    <property type="entry name" value="RcnB"/>
    <property type="match status" value="1"/>
</dbReference>
<reference evidence="1 2" key="1">
    <citation type="submission" date="2016-10" db="EMBL/GenBank/DDBJ databases">
        <authorList>
            <person name="de Groot N.N."/>
        </authorList>
    </citation>
    <scope>NUCLEOTIDE SEQUENCE [LARGE SCALE GENOMIC DNA]</scope>
    <source>
        <strain evidence="1 2">CGMCC 1.11030</strain>
    </source>
</reference>
<dbReference type="AlphaFoldDB" id="A0A1I3GFL4"/>